<evidence type="ECO:0000256" key="4">
    <source>
        <dbReference type="ARBA" id="ARBA00022806"/>
    </source>
</evidence>
<sequence>MIDWKNELNEQQLRAVCYDKGPLLVLAGAGSGKTRVLTYRVAWLIDQGKVRAEEIILLTFTNKAAGEMRQRVEQLVGKRIGFAGTFHAFCAQLLRKYGERVGLGRNYVIYDETDKKELIKTIVKELGFDERELKPAMVMAMIGNAKNEMLGVGDYAEMARGFSQKQVAQVWERYEMRMRESNAVDFDDLLRLGVRLLEIDEVGERMRAEYSQILIDEYQDTNRAQYRLTTLLDGKRGNLTVVGDFSQSIYSWRGADYRNLNLLKQEYANLETVKLEENYRSTQRILDAAYGVIGNNTGHPILELKAIGKLGDKVMTYEAKNEREEAKFVIEKMNGEYGKYAVLYRTNAQSRSLEEAMIRAGVPYVLVGGVKFYERKEIKDVLAYLRVIANEVDMLSWQRIEKLGKRRADKFKGWLETVRGGGELSTEELLMGVLENSGFVEKFDRNNEADLARLENIQELMSVAKEFSDLNSFLENVALVQSEAQSSLDLDKGVVTLMTVHAAKGLEFSEVFVVGLEEGLFPHSRSIIDKEQLEEERRLMYVAMTRAKEKLYLSYARQRLFFGQRNNGSPSRFLSEIPESLMETIRSRTPAYVDRGRKKESNGWRVVNEWETAPKPVNGRVVEELVSDDFDEIDSW</sequence>
<dbReference type="PANTHER" id="PTHR11070">
    <property type="entry name" value="UVRD / RECB / PCRA DNA HELICASE FAMILY MEMBER"/>
    <property type="match status" value="1"/>
</dbReference>
<evidence type="ECO:0000256" key="1">
    <source>
        <dbReference type="ARBA" id="ARBA00009922"/>
    </source>
</evidence>
<name>A0A857N7B5_9BACT</name>
<dbReference type="Gene3D" id="3.30.160.800">
    <property type="match status" value="1"/>
</dbReference>
<dbReference type="GO" id="GO:0005524">
    <property type="term" value="F:ATP binding"/>
    <property type="evidence" value="ECO:0007669"/>
    <property type="project" value="UniProtKB-UniRule"/>
</dbReference>
<evidence type="ECO:0000256" key="11">
    <source>
        <dbReference type="PROSITE-ProRule" id="PRU00560"/>
    </source>
</evidence>
<evidence type="ECO:0000256" key="7">
    <source>
        <dbReference type="ARBA" id="ARBA00023235"/>
    </source>
</evidence>
<comment type="catalytic activity">
    <reaction evidence="8">
        <text>Couples ATP hydrolysis with the unwinding of duplex DNA by translocating in the 3'-5' direction.</text>
        <dbReference type="EC" id="5.6.2.4"/>
    </reaction>
</comment>
<dbReference type="Pfam" id="PF00580">
    <property type="entry name" value="UvrD-helicase"/>
    <property type="match status" value="1"/>
</dbReference>
<gene>
    <name evidence="14" type="ORF">MICH65_0262</name>
</gene>
<dbReference type="GO" id="GO:0005829">
    <property type="term" value="C:cytosol"/>
    <property type="evidence" value="ECO:0007669"/>
    <property type="project" value="TreeGrafter"/>
</dbReference>
<dbReference type="GO" id="GO:0003677">
    <property type="term" value="F:DNA binding"/>
    <property type="evidence" value="ECO:0007669"/>
    <property type="project" value="UniProtKB-KW"/>
</dbReference>
<keyword evidence="6" id="KW-0238">DNA-binding</keyword>
<dbReference type="CDD" id="cd17932">
    <property type="entry name" value="DEXQc_UvrD"/>
    <property type="match status" value="1"/>
</dbReference>
<evidence type="ECO:0000256" key="9">
    <source>
        <dbReference type="ARBA" id="ARBA00034808"/>
    </source>
</evidence>
<comment type="catalytic activity">
    <reaction evidence="10">
        <text>ATP + H2O = ADP + phosphate + H(+)</text>
        <dbReference type="Rhea" id="RHEA:13065"/>
        <dbReference type="ChEBI" id="CHEBI:15377"/>
        <dbReference type="ChEBI" id="CHEBI:15378"/>
        <dbReference type="ChEBI" id="CHEBI:30616"/>
        <dbReference type="ChEBI" id="CHEBI:43474"/>
        <dbReference type="ChEBI" id="CHEBI:456216"/>
        <dbReference type="EC" id="5.6.2.4"/>
    </reaction>
</comment>
<dbReference type="RefSeq" id="WP_161931632.1">
    <property type="nucleotide sequence ID" value="NZ_CP047901.1"/>
</dbReference>
<dbReference type="Gene3D" id="1.10.486.10">
    <property type="entry name" value="PCRA, domain 4"/>
    <property type="match status" value="2"/>
</dbReference>
<dbReference type="GO" id="GO:0000725">
    <property type="term" value="P:recombinational repair"/>
    <property type="evidence" value="ECO:0007669"/>
    <property type="project" value="TreeGrafter"/>
</dbReference>
<dbReference type="SUPFAM" id="SSF52540">
    <property type="entry name" value="P-loop containing nucleoside triphosphate hydrolases"/>
    <property type="match status" value="1"/>
</dbReference>
<reference evidence="15" key="1">
    <citation type="journal article" date="2020" name="Microorganisms">
        <title>Complete Genome of a Member of a New Bacterial Lineage in the Microgenomates Group Reveals an Unusual Nucleotide Composition Disparity Between Two Strands of DNA and Limited Metabolic Potential.</title>
        <authorList>
            <person name="Kadnikov V.V."/>
            <person name="Mardanov A.V."/>
            <person name="Beletsky A.V."/>
            <person name="Karnachuk O.V."/>
            <person name="Ravin N.V."/>
        </authorList>
    </citation>
    <scope>NUCLEOTIDE SEQUENCE [LARGE SCALE GENOMIC DNA]</scope>
</reference>
<dbReference type="EMBL" id="CP047901">
    <property type="protein sequence ID" value="QHO63243.1"/>
    <property type="molecule type" value="Genomic_DNA"/>
</dbReference>
<feature type="domain" description="UvrD-like helicase C-terminal" evidence="13">
    <location>
        <begin position="283"/>
        <end position="505"/>
    </location>
</feature>
<evidence type="ECO:0000259" key="12">
    <source>
        <dbReference type="PROSITE" id="PS51198"/>
    </source>
</evidence>
<dbReference type="GO" id="GO:0043138">
    <property type="term" value="F:3'-5' DNA helicase activity"/>
    <property type="evidence" value="ECO:0007669"/>
    <property type="project" value="UniProtKB-EC"/>
</dbReference>
<dbReference type="EC" id="5.6.2.4" evidence="9"/>
<comment type="similarity">
    <text evidence="1">Belongs to the helicase family. UvrD subfamily.</text>
</comment>
<keyword evidence="15" id="KW-1185">Reference proteome</keyword>
<evidence type="ECO:0000313" key="14">
    <source>
        <dbReference type="EMBL" id="QHO63243.1"/>
    </source>
</evidence>
<evidence type="ECO:0000256" key="8">
    <source>
        <dbReference type="ARBA" id="ARBA00034617"/>
    </source>
</evidence>
<dbReference type="Proteomes" id="UP000463983">
    <property type="component" value="Chromosome"/>
</dbReference>
<protein>
    <recommendedName>
        <fullName evidence="9">DNA 3'-5' helicase</fullName>
        <ecNumber evidence="9">5.6.2.4</ecNumber>
    </recommendedName>
</protein>
<accession>A0A857N7B5</accession>
<evidence type="ECO:0000256" key="10">
    <source>
        <dbReference type="ARBA" id="ARBA00048988"/>
    </source>
</evidence>
<dbReference type="Pfam" id="PF13361">
    <property type="entry name" value="UvrD_C"/>
    <property type="match status" value="2"/>
</dbReference>
<dbReference type="PANTHER" id="PTHR11070:SF2">
    <property type="entry name" value="ATP-DEPENDENT DNA HELICASE SRS2"/>
    <property type="match status" value="1"/>
</dbReference>
<dbReference type="InterPro" id="IPR014017">
    <property type="entry name" value="DNA_helicase_UvrD-like_C"/>
</dbReference>
<feature type="domain" description="UvrD-like helicase ATP-binding" evidence="12">
    <location>
        <begin position="6"/>
        <end position="282"/>
    </location>
</feature>
<dbReference type="InterPro" id="IPR027417">
    <property type="entry name" value="P-loop_NTPase"/>
</dbReference>
<dbReference type="CDD" id="cd18807">
    <property type="entry name" value="SF1_C_UvrD"/>
    <property type="match status" value="1"/>
</dbReference>
<evidence type="ECO:0000259" key="13">
    <source>
        <dbReference type="PROSITE" id="PS51217"/>
    </source>
</evidence>
<evidence type="ECO:0000256" key="6">
    <source>
        <dbReference type="ARBA" id="ARBA00023125"/>
    </source>
</evidence>
<evidence type="ECO:0000256" key="2">
    <source>
        <dbReference type="ARBA" id="ARBA00022741"/>
    </source>
</evidence>
<dbReference type="InterPro" id="IPR014016">
    <property type="entry name" value="UvrD-like_ATP-bd"/>
</dbReference>
<dbReference type="GO" id="GO:0016787">
    <property type="term" value="F:hydrolase activity"/>
    <property type="evidence" value="ECO:0007669"/>
    <property type="project" value="UniProtKB-UniRule"/>
</dbReference>
<feature type="binding site" evidence="11">
    <location>
        <begin position="27"/>
        <end position="34"/>
    </location>
    <ligand>
        <name>ATP</name>
        <dbReference type="ChEBI" id="CHEBI:30616"/>
    </ligand>
</feature>
<evidence type="ECO:0000313" key="15">
    <source>
        <dbReference type="Proteomes" id="UP000463983"/>
    </source>
</evidence>
<dbReference type="KEGG" id="caqa:MICH65_0262"/>
<keyword evidence="5 11" id="KW-0067">ATP-binding</keyword>
<dbReference type="GO" id="GO:0033202">
    <property type="term" value="C:DNA helicase complex"/>
    <property type="evidence" value="ECO:0007669"/>
    <property type="project" value="TreeGrafter"/>
</dbReference>
<dbReference type="PROSITE" id="PS51198">
    <property type="entry name" value="UVRD_HELICASE_ATP_BIND"/>
    <property type="match status" value="1"/>
</dbReference>
<dbReference type="Gene3D" id="1.10.10.160">
    <property type="match status" value="1"/>
</dbReference>
<dbReference type="Gene3D" id="3.40.50.300">
    <property type="entry name" value="P-loop containing nucleotide triphosphate hydrolases"/>
    <property type="match status" value="2"/>
</dbReference>
<evidence type="ECO:0000256" key="3">
    <source>
        <dbReference type="ARBA" id="ARBA00022801"/>
    </source>
</evidence>
<organism evidence="14 15">
    <name type="scientific">Candidatus Chazhemtobacterium aquaticus</name>
    <dbReference type="NCBI Taxonomy" id="2715735"/>
    <lineage>
        <taxon>Bacteria</taxon>
        <taxon>Candidatus Chazhemtobacteraceae</taxon>
        <taxon>Candidatus Chazhemtobacterium</taxon>
    </lineage>
</organism>
<proteinExistence type="inferred from homology"/>
<keyword evidence="7" id="KW-0413">Isomerase</keyword>
<keyword evidence="4 11" id="KW-0347">Helicase</keyword>
<dbReference type="PROSITE" id="PS51217">
    <property type="entry name" value="UVRD_HELICASE_CTER"/>
    <property type="match status" value="1"/>
</dbReference>
<keyword evidence="2 11" id="KW-0547">Nucleotide-binding</keyword>
<evidence type="ECO:0000256" key="5">
    <source>
        <dbReference type="ARBA" id="ARBA00022840"/>
    </source>
</evidence>
<dbReference type="AlphaFoldDB" id="A0A857N7B5"/>
<dbReference type="InterPro" id="IPR013986">
    <property type="entry name" value="DExx_box_DNA_helicase_dom_sf"/>
</dbReference>
<dbReference type="InterPro" id="IPR000212">
    <property type="entry name" value="DNA_helicase_UvrD/REP"/>
</dbReference>
<keyword evidence="3 11" id="KW-0378">Hydrolase</keyword>